<keyword evidence="5" id="KW-1185">Reference proteome</keyword>
<dbReference type="InterPro" id="IPR001242">
    <property type="entry name" value="Condensation_dom"/>
</dbReference>
<evidence type="ECO:0000256" key="1">
    <source>
        <dbReference type="ARBA" id="ARBA00022598"/>
    </source>
</evidence>
<name>A0A017S0K9_ASPRC</name>
<evidence type="ECO:0000313" key="4">
    <source>
        <dbReference type="EMBL" id="EYE90154.1"/>
    </source>
</evidence>
<dbReference type="HOGENOM" id="CLU_1916652_0_0_1"/>
<dbReference type="PANTHER" id="PTHR45527">
    <property type="entry name" value="NONRIBOSOMAL PEPTIDE SYNTHETASE"/>
    <property type="match status" value="1"/>
</dbReference>
<dbReference type="Gene3D" id="3.30.559.30">
    <property type="entry name" value="Nonribosomal peptide synthetase, condensation domain"/>
    <property type="match status" value="1"/>
</dbReference>
<dbReference type="GO" id="GO:0016874">
    <property type="term" value="F:ligase activity"/>
    <property type="evidence" value="ECO:0007669"/>
    <property type="project" value="UniProtKB-KW"/>
</dbReference>
<accession>A0A017S0K9</accession>
<evidence type="ECO:0000256" key="2">
    <source>
        <dbReference type="ARBA" id="ARBA00029454"/>
    </source>
</evidence>
<dbReference type="OrthoDB" id="416786at2759"/>
<dbReference type="GO" id="GO:0044550">
    <property type="term" value="P:secondary metabolite biosynthetic process"/>
    <property type="evidence" value="ECO:0007669"/>
    <property type="project" value="TreeGrafter"/>
</dbReference>
<dbReference type="InterPro" id="IPR023213">
    <property type="entry name" value="CAT-like_dom_sf"/>
</dbReference>
<dbReference type="GO" id="GO:0043041">
    <property type="term" value="P:amino acid activation for nonribosomal peptide biosynthetic process"/>
    <property type="evidence" value="ECO:0007669"/>
    <property type="project" value="TreeGrafter"/>
</dbReference>
<reference evidence="5" key="1">
    <citation type="journal article" date="2014" name="Nat. Commun.">
        <title>Genomic adaptations of the halophilic Dead Sea filamentous fungus Eurotium rubrum.</title>
        <authorList>
            <person name="Kis-Papo T."/>
            <person name="Weig A.R."/>
            <person name="Riley R."/>
            <person name="Persoh D."/>
            <person name="Salamov A."/>
            <person name="Sun H."/>
            <person name="Lipzen A."/>
            <person name="Wasser S.P."/>
            <person name="Rambold G."/>
            <person name="Grigoriev I.V."/>
            <person name="Nevo E."/>
        </authorList>
    </citation>
    <scope>NUCLEOTIDE SEQUENCE [LARGE SCALE GENOMIC DNA]</scope>
    <source>
        <strain evidence="5">CBS 135680</strain>
    </source>
</reference>
<feature type="domain" description="Condensation" evidence="3">
    <location>
        <begin position="14"/>
        <end position="118"/>
    </location>
</feature>
<dbReference type="RefSeq" id="XP_040633844.1">
    <property type="nucleotide sequence ID" value="XM_040787523.1"/>
</dbReference>
<dbReference type="AlphaFoldDB" id="A0A017S0K9"/>
<comment type="similarity">
    <text evidence="2">Belongs to the NRP synthetase family.</text>
</comment>
<organism evidence="4 5">
    <name type="scientific">Aspergillus ruber (strain CBS 135680)</name>
    <dbReference type="NCBI Taxonomy" id="1388766"/>
    <lineage>
        <taxon>Eukaryota</taxon>
        <taxon>Fungi</taxon>
        <taxon>Dikarya</taxon>
        <taxon>Ascomycota</taxon>
        <taxon>Pezizomycotina</taxon>
        <taxon>Eurotiomycetes</taxon>
        <taxon>Eurotiomycetidae</taxon>
        <taxon>Eurotiales</taxon>
        <taxon>Aspergillaceae</taxon>
        <taxon>Aspergillus</taxon>
        <taxon>Aspergillus subgen. Aspergillus</taxon>
    </lineage>
</organism>
<dbReference type="GO" id="GO:0031177">
    <property type="term" value="F:phosphopantetheine binding"/>
    <property type="evidence" value="ECO:0007669"/>
    <property type="project" value="TreeGrafter"/>
</dbReference>
<protein>
    <recommendedName>
        <fullName evidence="3">Condensation domain-containing protein</fullName>
    </recommendedName>
</protein>
<dbReference type="EMBL" id="KK088468">
    <property type="protein sequence ID" value="EYE90154.1"/>
    <property type="molecule type" value="Genomic_DNA"/>
</dbReference>
<dbReference type="STRING" id="1388766.A0A017S0K9"/>
<evidence type="ECO:0000259" key="3">
    <source>
        <dbReference type="Pfam" id="PF00668"/>
    </source>
</evidence>
<sequence length="132" mass="15123">MLRGKIEWQSGDSMDCYMKNNKQHPMRAGDALTRYKIVPDDKNDGWTFIWTVHHAVYGAWTLDLLFDRLGKAYKGQAPAQDHTFKEFMTYVAKTDADASRQFWTEYLSGATRNEFPSTVSMSKQPVADSSSK</sequence>
<gene>
    <name evidence="4" type="ORF">EURHEDRAFT_550898</name>
</gene>
<evidence type="ECO:0000313" key="5">
    <source>
        <dbReference type="Proteomes" id="UP000019804"/>
    </source>
</evidence>
<keyword evidence="1" id="KW-0436">Ligase</keyword>
<dbReference type="Pfam" id="PF00668">
    <property type="entry name" value="Condensation"/>
    <property type="match status" value="1"/>
</dbReference>
<dbReference type="GO" id="GO:0005737">
    <property type="term" value="C:cytoplasm"/>
    <property type="evidence" value="ECO:0007669"/>
    <property type="project" value="TreeGrafter"/>
</dbReference>
<proteinExistence type="inferred from homology"/>
<dbReference type="Proteomes" id="UP000019804">
    <property type="component" value="Unassembled WGS sequence"/>
</dbReference>
<dbReference type="SUPFAM" id="SSF52777">
    <property type="entry name" value="CoA-dependent acyltransferases"/>
    <property type="match status" value="1"/>
</dbReference>
<dbReference type="Gene3D" id="3.30.559.10">
    <property type="entry name" value="Chloramphenicol acetyltransferase-like domain"/>
    <property type="match status" value="1"/>
</dbReference>
<dbReference type="GeneID" id="63702647"/>
<dbReference type="PANTHER" id="PTHR45527:SF3">
    <property type="entry name" value="SIDEROPHORE SYNTHETASE (EUROFUNG)"/>
    <property type="match status" value="1"/>
</dbReference>